<keyword evidence="5" id="KW-0732">Signal</keyword>
<feature type="domain" description="Glycosyl hydrolase family 31 C-terminal" evidence="7">
    <location>
        <begin position="452"/>
        <end position="528"/>
    </location>
</feature>
<dbReference type="Gene3D" id="3.20.20.80">
    <property type="entry name" value="Glycosidases"/>
    <property type="match status" value="1"/>
</dbReference>
<feature type="chain" id="PRO_5029777159" evidence="5">
    <location>
        <begin position="24"/>
        <end position="532"/>
    </location>
</feature>
<dbReference type="PDB" id="8J53">
    <property type="method" value="X-ray"/>
    <property type="resolution" value="3.50 A"/>
    <property type="chains" value="A/B/C/D/E=29-532"/>
</dbReference>
<evidence type="ECO:0007829" key="10">
    <source>
        <dbReference type="PDB" id="8J53"/>
    </source>
</evidence>
<dbReference type="Pfam" id="PF01055">
    <property type="entry name" value="Glyco_hydro_31_2nd"/>
    <property type="match status" value="1"/>
</dbReference>
<keyword evidence="2 4" id="KW-0378">Hydrolase</keyword>
<feature type="signal peptide" evidence="5">
    <location>
        <begin position="1"/>
        <end position="23"/>
    </location>
</feature>
<accession>A0A7J4XIY8</accession>
<dbReference type="RefSeq" id="WP_005932360.1">
    <property type="nucleotide sequence ID" value="NZ_CABKSE010000002.1"/>
</dbReference>
<protein>
    <submittedName>
        <fullName evidence="8">Glycoside hydrolase</fullName>
    </submittedName>
</protein>
<dbReference type="GO" id="GO:0005975">
    <property type="term" value="P:carbohydrate metabolic process"/>
    <property type="evidence" value="ECO:0007669"/>
    <property type="project" value="InterPro"/>
</dbReference>
<evidence type="ECO:0000256" key="2">
    <source>
        <dbReference type="ARBA" id="ARBA00022801"/>
    </source>
</evidence>
<dbReference type="AlphaFoldDB" id="A0A7J4XIY8"/>
<evidence type="ECO:0000313" key="8">
    <source>
        <dbReference type="EMBL" id="KAA3765498.1"/>
    </source>
</evidence>
<dbReference type="GeneID" id="93117041"/>
<organism evidence="8 9">
    <name type="scientific">Bacteroides salyersiae</name>
    <dbReference type="NCBI Taxonomy" id="291644"/>
    <lineage>
        <taxon>Bacteria</taxon>
        <taxon>Pseudomonadati</taxon>
        <taxon>Bacteroidota</taxon>
        <taxon>Bacteroidia</taxon>
        <taxon>Bacteroidales</taxon>
        <taxon>Bacteroidaceae</taxon>
        <taxon>Bacteroides</taxon>
    </lineage>
</organism>
<proteinExistence type="evidence at protein level"/>
<dbReference type="InterPro" id="IPR013780">
    <property type="entry name" value="Glyco_hydro_b"/>
</dbReference>
<dbReference type="SUPFAM" id="SSF51011">
    <property type="entry name" value="Glycosyl hydrolase domain"/>
    <property type="match status" value="1"/>
</dbReference>
<gene>
    <name evidence="8" type="ORF">F3F73_10765</name>
</gene>
<dbReference type="Proteomes" id="UP000422221">
    <property type="component" value="Unassembled WGS sequence"/>
</dbReference>
<feature type="domain" description="Glycoside hydrolase family 31 TIM barrel" evidence="6">
    <location>
        <begin position="152"/>
        <end position="441"/>
    </location>
</feature>
<dbReference type="InterPro" id="IPR000322">
    <property type="entry name" value="Glyco_hydro_31_TIM"/>
</dbReference>
<sequence>MKKKNTLLLLLFILLGNSLAVYGQNVFTTVVSPLKNERWWGGVVALGHQMPFGQQLALQDLARNNRNNQLVPCMISSAGRYIWAENPFRFEMKNGDLIVYSDSEKLEPVSAGTTLKEAQLAVAKKHFPSSGQIPKEEFFSLPQYNTWIELMYDQNQRDIMQYAHKVVENGFPQGVFMIDDNWQRYYGNFDFKPEKFPDPKGMTDELHRMGFKVMLWIAPYVSADSPEFRILEKKGYLLKKKDTGQPAIIHWWNGFSACYDTTNPEAMEYLKQQLRANQEKYGIDGFKFDGADISYMTPGEYDFYDKDATPNTFMEKWAALGLSFPYNELRACWKLGGQALVQRLGDKDYSWNATRMLIPDMLAAGLLGYYYTCPDMIGGGQYSAFLNVKEFDEELIVRSCQVHALMPMMQFSVAPWRILSKENADICAHYAHLHQKMSGYILELAKRAAETGEPIVRSMEYEYPHQGFTDCKDQYMLGDKYLVAPMVTPGVKRTVKLPKGKWKDERGQIFKGPKVIDTDVPLNRLPYYEKIK</sequence>
<dbReference type="SMR" id="A0A7J4XIY8"/>
<dbReference type="PANTHER" id="PTHR43053">
    <property type="entry name" value="GLYCOSIDASE FAMILY 31"/>
    <property type="match status" value="1"/>
</dbReference>
<dbReference type="InterPro" id="IPR050985">
    <property type="entry name" value="Alpha-glycosidase_related"/>
</dbReference>
<dbReference type="PANTHER" id="PTHR43053:SF4">
    <property type="entry name" value="MYOGENESIS-REGULATING GLYCOSIDASE"/>
    <property type="match status" value="1"/>
</dbReference>
<evidence type="ECO:0000256" key="3">
    <source>
        <dbReference type="ARBA" id="ARBA00023295"/>
    </source>
</evidence>
<reference evidence="8 9" key="1">
    <citation type="journal article" date="2019" name="Nat. Med.">
        <title>A library of human gut bacterial isolates paired with longitudinal multiomics data enables mechanistic microbiome research.</title>
        <authorList>
            <person name="Poyet M."/>
            <person name="Groussin M."/>
            <person name="Gibbons S.M."/>
            <person name="Avila-Pacheco J."/>
            <person name="Jiang X."/>
            <person name="Kearney S.M."/>
            <person name="Perrotta A.R."/>
            <person name="Berdy B."/>
            <person name="Zhao S."/>
            <person name="Lieberman T.D."/>
            <person name="Swanson P.K."/>
            <person name="Smith M."/>
            <person name="Roesemann S."/>
            <person name="Alexander J.E."/>
            <person name="Rich S.A."/>
            <person name="Livny J."/>
            <person name="Vlamakis H."/>
            <person name="Clish C."/>
            <person name="Bullock K."/>
            <person name="Deik A."/>
            <person name="Scott J."/>
            <person name="Pierce K.A."/>
            <person name="Xavier R.J."/>
            <person name="Alm E.J."/>
        </authorList>
    </citation>
    <scope>NUCLEOTIDE SEQUENCE [LARGE SCALE GENOMIC DNA]</scope>
    <source>
        <strain evidence="8 9">BIOML-A10</strain>
    </source>
</reference>
<dbReference type="EMBL" id="VWMK01000009">
    <property type="protein sequence ID" value="KAA3765498.1"/>
    <property type="molecule type" value="Genomic_DNA"/>
</dbReference>
<dbReference type="SUPFAM" id="SSF51445">
    <property type="entry name" value="(Trans)glycosidases"/>
    <property type="match status" value="1"/>
</dbReference>
<comment type="similarity">
    <text evidence="1 4">Belongs to the glycosyl hydrolase 31 family.</text>
</comment>
<evidence type="ECO:0000259" key="7">
    <source>
        <dbReference type="Pfam" id="PF21365"/>
    </source>
</evidence>
<evidence type="ECO:0000256" key="4">
    <source>
        <dbReference type="RuleBase" id="RU361185"/>
    </source>
</evidence>
<evidence type="ECO:0000259" key="6">
    <source>
        <dbReference type="Pfam" id="PF01055"/>
    </source>
</evidence>
<evidence type="ECO:0000256" key="5">
    <source>
        <dbReference type="SAM" id="SignalP"/>
    </source>
</evidence>
<reference evidence="10" key="2">
    <citation type="journal article" date="2023" name="FEBS J.">
        <title>Structure-function analysis of bacterial GH31 alpha-galactosidases specific for alpha-(14)-galactobiose.</title>
        <authorList>
            <person name="Ikegaya M."/>
            <person name="Park E.Y."/>
            <person name="Miyazaki T."/>
        </authorList>
    </citation>
    <scope>X-RAY CRYSTALLOGRAPHY (3.50 ANGSTROMS) OF 29-532</scope>
</reference>
<name>A0A7J4XIY8_9BACE</name>
<dbReference type="InterPro" id="IPR017853">
    <property type="entry name" value="GH"/>
</dbReference>
<keyword evidence="3 4" id="KW-0326">Glycosidase</keyword>
<dbReference type="Pfam" id="PF21365">
    <property type="entry name" value="Glyco_hydro_31_3rd"/>
    <property type="match status" value="1"/>
</dbReference>
<dbReference type="GO" id="GO:0004553">
    <property type="term" value="F:hydrolase activity, hydrolyzing O-glycosyl compounds"/>
    <property type="evidence" value="ECO:0007669"/>
    <property type="project" value="InterPro"/>
</dbReference>
<evidence type="ECO:0000256" key="1">
    <source>
        <dbReference type="ARBA" id="ARBA00007806"/>
    </source>
</evidence>
<dbReference type="InterPro" id="IPR048395">
    <property type="entry name" value="Glyco_hydro_31_C"/>
</dbReference>
<evidence type="ECO:0000313" key="9">
    <source>
        <dbReference type="Proteomes" id="UP000422221"/>
    </source>
</evidence>
<keyword evidence="10" id="KW-0002">3D-structure</keyword>
<dbReference type="Gene3D" id="2.60.40.1180">
    <property type="entry name" value="Golgi alpha-mannosidase II"/>
    <property type="match status" value="1"/>
</dbReference>
<comment type="caution">
    <text evidence="8">The sequence shown here is derived from an EMBL/GenBank/DDBJ whole genome shotgun (WGS) entry which is preliminary data.</text>
</comment>
<dbReference type="CDD" id="cd06592">
    <property type="entry name" value="GH31_NET37"/>
    <property type="match status" value="1"/>
</dbReference>